<evidence type="ECO:0000256" key="1">
    <source>
        <dbReference type="SAM" id="Phobius"/>
    </source>
</evidence>
<keyword evidence="1" id="KW-0812">Transmembrane</keyword>
<feature type="transmembrane region" description="Helical" evidence="1">
    <location>
        <begin position="73"/>
        <end position="91"/>
    </location>
</feature>
<name>A0A1N7NI95_9BACL</name>
<proteinExistence type="predicted"/>
<dbReference type="Proteomes" id="UP000186795">
    <property type="component" value="Unassembled WGS sequence"/>
</dbReference>
<evidence type="ECO:0000313" key="3">
    <source>
        <dbReference type="Proteomes" id="UP000186795"/>
    </source>
</evidence>
<sequence length="92" mass="10419">MYVIRWSILIVAATISLLWLVSFLGWYEPLSWQYTIRVAGGIYFLIAIAMSGIMSHPSFHGEKGPMSGTKEDWAFIFIVVTILLFGVSLWFG</sequence>
<keyword evidence="1" id="KW-1133">Transmembrane helix</keyword>
<evidence type="ECO:0000313" key="2">
    <source>
        <dbReference type="EMBL" id="SIS97981.1"/>
    </source>
</evidence>
<protein>
    <submittedName>
        <fullName evidence="2">Uncharacterized protein</fullName>
    </submittedName>
</protein>
<dbReference type="AlphaFoldDB" id="A0A1N7NI95"/>
<keyword evidence="3" id="KW-1185">Reference proteome</keyword>
<feature type="transmembrane region" description="Helical" evidence="1">
    <location>
        <begin position="6"/>
        <end position="27"/>
    </location>
</feature>
<dbReference type="RefSeq" id="WP_076525645.1">
    <property type="nucleotide sequence ID" value="NZ_CP048103.1"/>
</dbReference>
<accession>A0A1N7NI95</accession>
<reference evidence="3" key="1">
    <citation type="submission" date="2017-01" db="EMBL/GenBank/DDBJ databases">
        <authorList>
            <person name="Varghese N."/>
            <person name="Submissions S."/>
        </authorList>
    </citation>
    <scope>NUCLEOTIDE SEQUENCE [LARGE SCALE GENOMIC DNA]</scope>
    <source>
        <strain evidence="3">DSM 45196</strain>
    </source>
</reference>
<feature type="transmembrane region" description="Helical" evidence="1">
    <location>
        <begin position="34"/>
        <end position="53"/>
    </location>
</feature>
<dbReference type="OrthoDB" id="2990064at2"/>
<dbReference type="EMBL" id="FTOD01000009">
    <property type="protein sequence ID" value="SIS97981.1"/>
    <property type="molecule type" value="Genomic_DNA"/>
</dbReference>
<organism evidence="2 3">
    <name type="scientific">Kroppenstedtia eburnea</name>
    <dbReference type="NCBI Taxonomy" id="714067"/>
    <lineage>
        <taxon>Bacteria</taxon>
        <taxon>Bacillati</taxon>
        <taxon>Bacillota</taxon>
        <taxon>Bacilli</taxon>
        <taxon>Bacillales</taxon>
        <taxon>Thermoactinomycetaceae</taxon>
        <taxon>Kroppenstedtia</taxon>
    </lineage>
</organism>
<gene>
    <name evidence="2" type="ORF">SAMN05421790_10915</name>
</gene>
<keyword evidence="1" id="KW-0472">Membrane</keyword>